<dbReference type="AlphaFoldDB" id="A0A1A9ZZ73"/>
<dbReference type="VEuPathDB" id="VectorBase:GPAI029477"/>
<protein>
    <submittedName>
        <fullName evidence="1">Uncharacterized protein</fullName>
    </submittedName>
</protein>
<sequence>MATDLNMIHKNESFLIFCEAVGSSSKQAHGQTGAGETAVILECDFTVMASRFDISAKDRPPEYLNTIPSKYFYIKKRHIQAYHVEARKCREIPKFRNVTTPEFQNIEIFESRKIMFESEYCQSRNDVIN</sequence>
<evidence type="ECO:0000313" key="2">
    <source>
        <dbReference type="Proteomes" id="UP000092445"/>
    </source>
</evidence>
<name>A0A1A9ZZ73_GLOPL</name>
<proteinExistence type="predicted"/>
<organism evidence="1 2">
    <name type="scientific">Glossina pallidipes</name>
    <name type="common">Tsetse fly</name>
    <dbReference type="NCBI Taxonomy" id="7398"/>
    <lineage>
        <taxon>Eukaryota</taxon>
        <taxon>Metazoa</taxon>
        <taxon>Ecdysozoa</taxon>
        <taxon>Arthropoda</taxon>
        <taxon>Hexapoda</taxon>
        <taxon>Insecta</taxon>
        <taxon>Pterygota</taxon>
        <taxon>Neoptera</taxon>
        <taxon>Endopterygota</taxon>
        <taxon>Diptera</taxon>
        <taxon>Brachycera</taxon>
        <taxon>Muscomorpha</taxon>
        <taxon>Hippoboscoidea</taxon>
        <taxon>Glossinidae</taxon>
        <taxon>Glossina</taxon>
    </lineage>
</organism>
<dbReference type="EnsemblMetazoa" id="GPAI029477-RA">
    <property type="protein sequence ID" value="GPAI029477-PA"/>
    <property type="gene ID" value="GPAI029477"/>
</dbReference>
<reference evidence="1" key="2">
    <citation type="submission" date="2020-05" db="UniProtKB">
        <authorList>
            <consortium name="EnsemblMetazoa"/>
        </authorList>
    </citation>
    <scope>IDENTIFICATION</scope>
    <source>
        <strain evidence="1">IAEA</strain>
    </source>
</reference>
<reference evidence="2" key="1">
    <citation type="submission" date="2014-03" db="EMBL/GenBank/DDBJ databases">
        <authorList>
            <person name="Aksoy S."/>
            <person name="Warren W."/>
            <person name="Wilson R.K."/>
        </authorList>
    </citation>
    <scope>NUCLEOTIDE SEQUENCE [LARGE SCALE GENOMIC DNA]</scope>
    <source>
        <strain evidence="2">IAEA</strain>
    </source>
</reference>
<accession>A0A1A9ZZ73</accession>
<keyword evidence="2" id="KW-1185">Reference proteome</keyword>
<dbReference type="Proteomes" id="UP000092445">
    <property type="component" value="Unassembled WGS sequence"/>
</dbReference>
<evidence type="ECO:0000313" key="1">
    <source>
        <dbReference type="EnsemblMetazoa" id="GPAI029477-PA"/>
    </source>
</evidence>